<sequence>MNKLSQTLSIAILMALTLPAQAVSVLTLYQQAKQSDPVYQIANTERDAAKARLEQTRSALLPSAALASSLDKGWDKNAKDTGTNSGYKLSLDYDIYNRSRGIQIVQSDNAVEKSSANFISAEFDLILRVAERYFEVLGAVDNLVFSRASKQALHKQLEQSQQRFEVGLIAITDVQESKSGYDLAVANEIDAENLLNNAYEALREIIGEYRKDLDLLKDDITLPSPDPEDIEQWVDTALTQNPQIAAVQFDVEIARDAINLRRSGHYPIISIGASNSYSDRENPLSKQHGMDNRIDLSLLLPLDLSGNVRAQTREAQLQYTQSLDRLEQQRRLVQRNTRSAYLNVMSDISKVAAFKQALISSETAYRATLSGFDVGTRTSVDVLNSRQRLLEAQKNYALSRYTYILNSLRLKQSAGLLNEADLEALQTWFQTVNSNQSSAAIANKKMQAW</sequence>
<dbReference type="Pfam" id="PF02321">
    <property type="entry name" value="OEP"/>
    <property type="match status" value="2"/>
</dbReference>
<gene>
    <name evidence="9" type="primary">tolC</name>
    <name evidence="9" type="ORF">MBHS_03410</name>
</gene>
<accession>A0A1H6FEV1</accession>
<keyword evidence="7" id="KW-0998">Cell outer membrane</keyword>
<dbReference type="GO" id="GO:1990281">
    <property type="term" value="C:efflux pump complex"/>
    <property type="evidence" value="ECO:0007669"/>
    <property type="project" value="TreeGrafter"/>
</dbReference>
<feature type="chain" id="PRO_5014731550" evidence="8">
    <location>
        <begin position="23"/>
        <end position="449"/>
    </location>
</feature>
<organism evidence="9 10">
    <name type="scientific">Candidatus Venteria ishoeyi</name>
    <dbReference type="NCBI Taxonomy" id="1899563"/>
    <lineage>
        <taxon>Bacteria</taxon>
        <taxon>Pseudomonadati</taxon>
        <taxon>Pseudomonadota</taxon>
        <taxon>Gammaproteobacteria</taxon>
        <taxon>Thiotrichales</taxon>
        <taxon>Thiotrichaceae</taxon>
        <taxon>Venteria</taxon>
    </lineage>
</organism>
<dbReference type="GO" id="GO:0009279">
    <property type="term" value="C:cell outer membrane"/>
    <property type="evidence" value="ECO:0007669"/>
    <property type="project" value="UniProtKB-SubCell"/>
</dbReference>
<keyword evidence="8" id="KW-0732">Signal</keyword>
<dbReference type="OrthoDB" id="9813458at2"/>
<evidence type="ECO:0000256" key="7">
    <source>
        <dbReference type="ARBA" id="ARBA00023237"/>
    </source>
</evidence>
<dbReference type="PANTHER" id="PTHR30026">
    <property type="entry name" value="OUTER MEMBRANE PROTEIN TOLC"/>
    <property type="match status" value="1"/>
</dbReference>
<proteinExistence type="inferred from homology"/>
<reference evidence="9 10" key="1">
    <citation type="submission" date="2016-10" db="EMBL/GenBank/DDBJ databases">
        <authorList>
            <person name="de Groot N.N."/>
        </authorList>
    </citation>
    <scope>NUCLEOTIDE SEQUENCE [LARGE SCALE GENOMIC DNA]</scope>
    <source>
        <strain evidence="9">MBHS1</strain>
    </source>
</reference>
<evidence type="ECO:0000313" key="10">
    <source>
        <dbReference type="Proteomes" id="UP000236724"/>
    </source>
</evidence>
<dbReference type="Proteomes" id="UP000236724">
    <property type="component" value="Unassembled WGS sequence"/>
</dbReference>
<keyword evidence="10" id="KW-1185">Reference proteome</keyword>
<dbReference type="Gene3D" id="1.20.1600.10">
    <property type="entry name" value="Outer membrane efflux proteins (OEP)"/>
    <property type="match status" value="1"/>
</dbReference>
<evidence type="ECO:0000256" key="6">
    <source>
        <dbReference type="ARBA" id="ARBA00023136"/>
    </source>
</evidence>
<evidence type="ECO:0000256" key="5">
    <source>
        <dbReference type="ARBA" id="ARBA00022692"/>
    </source>
</evidence>
<dbReference type="GO" id="GO:0015562">
    <property type="term" value="F:efflux transmembrane transporter activity"/>
    <property type="evidence" value="ECO:0007669"/>
    <property type="project" value="InterPro"/>
</dbReference>
<dbReference type="EMBL" id="FMSV02000533">
    <property type="protein sequence ID" value="SEH07534.1"/>
    <property type="molecule type" value="Genomic_DNA"/>
</dbReference>
<keyword evidence="6" id="KW-0472">Membrane</keyword>
<dbReference type="InterPro" id="IPR051906">
    <property type="entry name" value="TolC-like"/>
</dbReference>
<comment type="similarity">
    <text evidence="2">Belongs to the outer membrane factor (OMF) (TC 1.B.17) family.</text>
</comment>
<dbReference type="AlphaFoldDB" id="A0A1H6FEV1"/>
<evidence type="ECO:0000256" key="4">
    <source>
        <dbReference type="ARBA" id="ARBA00022452"/>
    </source>
</evidence>
<comment type="subcellular location">
    <subcellularLocation>
        <location evidence="1">Cell outer membrane</location>
    </subcellularLocation>
</comment>
<name>A0A1H6FEV1_9GAMM</name>
<evidence type="ECO:0000256" key="8">
    <source>
        <dbReference type="SAM" id="SignalP"/>
    </source>
</evidence>
<evidence type="ECO:0000256" key="2">
    <source>
        <dbReference type="ARBA" id="ARBA00007613"/>
    </source>
</evidence>
<protein>
    <submittedName>
        <fullName evidence="9">Outer membrane protein TolC</fullName>
    </submittedName>
</protein>
<keyword evidence="5" id="KW-0812">Transmembrane</keyword>
<feature type="signal peptide" evidence="8">
    <location>
        <begin position="1"/>
        <end position="22"/>
    </location>
</feature>
<evidence type="ECO:0000313" key="9">
    <source>
        <dbReference type="EMBL" id="SEH07534.1"/>
    </source>
</evidence>
<dbReference type="InterPro" id="IPR010130">
    <property type="entry name" value="T1SS_OMP_TolC"/>
</dbReference>
<keyword evidence="3" id="KW-0813">Transport</keyword>
<dbReference type="GO" id="GO:0015288">
    <property type="term" value="F:porin activity"/>
    <property type="evidence" value="ECO:0007669"/>
    <property type="project" value="TreeGrafter"/>
</dbReference>
<evidence type="ECO:0000256" key="1">
    <source>
        <dbReference type="ARBA" id="ARBA00004442"/>
    </source>
</evidence>
<evidence type="ECO:0000256" key="3">
    <source>
        <dbReference type="ARBA" id="ARBA00022448"/>
    </source>
</evidence>
<keyword evidence="4" id="KW-1134">Transmembrane beta strand</keyword>
<dbReference type="SUPFAM" id="SSF56954">
    <property type="entry name" value="Outer membrane efflux proteins (OEP)"/>
    <property type="match status" value="1"/>
</dbReference>
<dbReference type="PANTHER" id="PTHR30026:SF20">
    <property type="entry name" value="OUTER MEMBRANE PROTEIN TOLC"/>
    <property type="match status" value="1"/>
</dbReference>
<dbReference type="InterPro" id="IPR003423">
    <property type="entry name" value="OMP_efflux"/>
</dbReference>
<dbReference type="NCBIfam" id="TIGR01844">
    <property type="entry name" value="type_I_sec_TolC"/>
    <property type="match status" value="1"/>
</dbReference>
<dbReference type="RefSeq" id="WP_103921177.1">
    <property type="nucleotide sequence ID" value="NZ_FMSV02000533.1"/>
</dbReference>